<organism evidence="2 3">
    <name type="scientific">Wickerhamomyces anomalus (strain ATCC 58044 / CBS 1984 / NCYC 433 / NRRL Y-366-8)</name>
    <name type="common">Yeast</name>
    <name type="synonym">Hansenula anomala</name>
    <dbReference type="NCBI Taxonomy" id="683960"/>
    <lineage>
        <taxon>Eukaryota</taxon>
        <taxon>Fungi</taxon>
        <taxon>Dikarya</taxon>
        <taxon>Ascomycota</taxon>
        <taxon>Saccharomycotina</taxon>
        <taxon>Saccharomycetes</taxon>
        <taxon>Phaffomycetales</taxon>
        <taxon>Wickerhamomycetaceae</taxon>
        <taxon>Wickerhamomyces</taxon>
    </lineage>
</organism>
<name>A0A1E3P023_WICAA</name>
<dbReference type="RefSeq" id="XP_019037424.1">
    <property type="nucleotide sequence ID" value="XM_019183717.1"/>
</dbReference>
<evidence type="ECO:0000256" key="1">
    <source>
        <dbReference type="SAM" id="Phobius"/>
    </source>
</evidence>
<feature type="transmembrane region" description="Helical" evidence="1">
    <location>
        <begin position="59"/>
        <end position="83"/>
    </location>
</feature>
<dbReference type="EMBL" id="KV454212">
    <property type="protein sequence ID" value="ODQ58217.1"/>
    <property type="molecule type" value="Genomic_DNA"/>
</dbReference>
<dbReference type="Proteomes" id="UP000094112">
    <property type="component" value="Unassembled WGS sequence"/>
</dbReference>
<sequence>MLEGSSNNPIVDAVLNIHQLLNVSNAQKTLNNSPPDYEASLYDIQGIESPSSPNSKARLISNILFTYSVSSGSIAVMSAFCANQKKHNKMFAEKICTVFASSVVIGITSILSYMTYLDIGILETLILPVKWLFKSVLFNGGANTDQLVYSIPQYHWQNYSSVLNEFSKTGITINDVSYEYGILGIDNLPYFYNPSFNITLGQSTTNI</sequence>
<dbReference type="AlphaFoldDB" id="A0A1E3P023"/>
<proteinExistence type="predicted"/>
<keyword evidence="1" id="KW-0812">Transmembrane</keyword>
<dbReference type="GeneID" id="30200963"/>
<protein>
    <submittedName>
        <fullName evidence="2">Uncharacterized protein</fullName>
    </submittedName>
</protein>
<evidence type="ECO:0000313" key="2">
    <source>
        <dbReference type="EMBL" id="ODQ58217.1"/>
    </source>
</evidence>
<reference evidence="2 3" key="1">
    <citation type="journal article" date="2016" name="Proc. Natl. Acad. Sci. U.S.A.">
        <title>Comparative genomics of biotechnologically important yeasts.</title>
        <authorList>
            <person name="Riley R."/>
            <person name="Haridas S."/>
            <person name="Wolfe K.H."/>
            <person name="Lopes M.R."/>
            <person name="Hittinger C.T."/>
            <person name="Goeker M."/>
            <person name="Salamov A.A."/>
            <person name="Wisecaver J.H."/>
            <person name="Long T.M."/>
            <person name="Calvey C.H."/>
            <person name="Aerts A.L."/>
            <person name="Barry K.W."/>
            <person name="Choi C."/>
            <person name="Clum A."/>
            <person name="Coughlan A.Y."/>
            <person name="Deshpande S."/>
            <person name="Douglass A.P."/>
            <person name="Hanson S.J."/>
            <person name="Klenk H.-P."/>
            <person name="LaButti K.M."/>
            <person name="Lapidus A."/>
            <person name="Lindquist E.A."/>
            <person name="Lipzen A.M."/>
            <person name="Meier-Kolthoff J.P."/>
            <person name="Ohm R.A."/>
            <person name="Otillar R.P."/>
            <person name="Pangilinan J.L."/>
            <person name="Peng Y."/>
            <person name="Rokas A."/>
            <person name="Rosa C.A."/>
            <person name="Scheuner C."/>
            <person name="Sibirny A.A."/>
            <person name="Slot J.C."/>
            <person name="Stielow J.B."/>
            <person name="Sun H."/>
            <person name="Kurtzman C.P."/>
            <person name="Blackwell M."/>
            <person name="Grigoriev I.V."/>
            <person name="Jeffries T.W."/>
        </authorList>
    </citation>
    <scope>NUCLEOTIDE SEQUENCE [LARGE SCALE GENOMIC DNA]</scope>
    <source>
        <strain evidence="3">ATCC 58044 / CBS 1984 / NCYC 433 / NRRL Y-366-8</strain>
    </source>
</reference>
<feature type="transmembrane region" description="Helical" evidence="1">
    <location>
        <begin position="95"/>
        <end position="116"/>
    </location>
</feature>
<keyword evidence="1" id="KW-0472">Membrane</keyword>
<gene>
    <name evidence="2" type="ORF">WICANDRAFT_64357</name>
</gene>
<keyword evidence="3" id="KW-1185">Reference proteome</keyword>
<accession>A0A1E3P023</accession>
<evidence type="ECO:0000313" key="3">
    <source>
        <dbReference type="Proteomes" id="UP000094112"/>
    </source>
</evidence>
<keyword evidence="1" id="KW-1133">Transmembrane helix</keyword>